<dbReference type="PANTHER" id="PTHR43668:SF2">
    <property type="entry name" value="ALLANTOINASE"/>
    <property type="match status" value="1"/>
</dbReference>
<dbReference type="SUPFAM" id="SSF51556">
    <property type="entry name" value="Metallo-dependent hydrolases"/>
    <property type="match status" value="1"/>
</dbReference>
<dbReference type="Proteomes" id="UP001162880">
    <property type="component" value="Unassembled WGS sequence"/>
</dbReference>
<protein>
    <submittedName>
        <fullName evidence="3">Dihydroorotase</fullName>
    </submittedName>
</protein>
<gene>
    <name evidence="3" type="ORF">MTR64_01835</name>
</gene>
<evidence type="ECO:0000313" key="4">
    <source>
        <dbReference type="Proteomes" id="UP001162880"/>
    </source>
</evidence>
<dbReference type="InterPro" id="IPR004722">
    <property type="entry name" value="DHOase"/>
</dbReference>
<evidence type="ECO:0000313" key="3">
    <source>
        <dbReference type="EMBL" id="MCJ2177295.1"/>
    </source>
</evidence>
<dbReference type="InterPro" id="IPR050138">
    <property type="entry name" value="DHOase/Allantoinase_Hydrolase"/>
</dbReference>
<dbReference type="SUPFAM" id="SSF51338">
    <property type="entry name" value="Composite domain of metallo-dependent hydrolases"/>
    <property type="match status" value="1"/>
</dbReference>
<dbReference type="Pfam" id="PF12890">
    <property type="entry name" value="DHOase"/>
    <property type="match status" value="1"/>
</dbReference>
<name>A0ABT0AWV7_9SPHN</name>
<reference evidence="3" key="1">
    <citation type="submission" date="2022-03" db="EMBL/GenBank/DDBJ databases">
        <title>Identification of a novel bacterium isolated from mangrove sediments.</title>
        <authorList>
            <person name="Pan X."/>
        </authorList>
    </citation>
    <scope>NUCLEOTIDE SEQUENCE</scope>
    <source>
        <strain evidence="3">B2580</strain>
    </source>
</reference>
<comment type="caution">
    <text evidence="3">The sequence shown here is derived from an EMBL/GenBank/DDBJ whole genome shotgun (WGS) entry which is preliminary data.</text>
</comment>
<dbReference type="InterPro" id="IPR011059">
    <property type="entry name" value="Metal-dep_hydrolase_composite"/>
</dbReference>
<dbReference type="InterPro" id="IPR032466">
    <property type="entry name" value="Metal_Hydrolase"/>
</dbReference>
<dbReference type="CDD" id="cd01317">
    <property type="entry name" value="DHOase_IIa"/>
    <property type="match status" value="1"/>
</dbReference>
<keyword evidence="1" id="KW-0665">Pyrimidine biosynthesis</keyword>
<accession>A0ABT0AWV7</accession>
<sequence>MSFHAPLTVTNGRLLLPDGEIVPGAVRCEGGFISALGPDVTPQPGDLVFEAAGKLVTPGLVDLGVFEIDKPAFHFGGITRAALMPDQNTPLDIPSRVRFAAQSGKPDFWVHPLAGATRELKGEALAEIALMRAAGARAVATGRRWIGDSGTMLRLLHYTAMLGLVVIVHAEDAGIVGKAVATSGEMATRLGLPSAPAQAEALAISRDIALAELAGAAIHFRNVTTAAGLDLVRAAKARGLKVTAGVSPAYFMLSDLAVAQFRTFAHLSPPLRPEDDRKAVIVAVSDGTIDVIASGHDPRGPEDKRLPFADSAPGMAGAETLLPLTLNLVRDGVISMGRAFDLLAANPARLLGADAGRLAVGAEADIAVVDPDRPWIVNSDKMAASAGNTPFDKQPVQGRVLALFKGGVTVRTKKIRAA</sequence>
<dbReference type="InterPro" id="IPR024403">
    <property type="entry name" value="DHOase_cat"/>
</dbReference>
<dbReference type="RefSeq" id="WP_243990150.1">
    <property type="nucleotide sequence ID" value="NZ_JALHLE010000002.1"/>
</dbReference>
<evidence type="ECO:0000259" key="2">
    <source>
        <dbReference type="Pfam" id="PF12890"/>
    </source>
</evidence>
<organism evidence="3 4">
    <name type="scientific">Novosphingobium album</name>
    <name type="common">ex Hu et al. 2023</name>
    <dbReference type="NCBI Taxonomy" id="2930093"/>
    <lineage>
        <taxon>Bacteria</taxon>
        <taxon>Pseudomonadati</taxon>
        <taxon>Pseudomonadota</taxon>
        <taxon>Alphaproteobacteria</taxon>
        <taxon>Sphingomonadales</taxon>
        <taxon>Sphingomonadaceae</taxon>
        <taxon>Novosphingobium</taxon>
    </lineage>
</organism>
<feature type="domain" description="Dihydroorotase catalytic" evidence="2">
    <location>
        <begin position="76"/>
        <end position="223"/>
    </location>
</feature>
<dbReference type="EMBL" id="JALHLE010000002">
    <property type="protein sequence ID" value="MCJ2177295.1"/>
    <property type="molecule type" value="Genomic_DNA"/>
</dbReference>
<dbReference type="PANTHER" id="PTHR43668">
    <property type="entry name" value="ALLANTOINASE"/>
    <property type="match status" value="1"/>
</dbReference>
<keyword evidence="4" id="KW-1185">Reference proteome</keyword>
<proteinExistence type="predicted"/>
<dbReference type="Gene3D" id="3.20.20.140">
    <property type="entry name" value="Metal-dependent hydrolases"/>
    <property type="match status" value="1"/>
</dbReference>
<evidence type="ECO:0000256" key="1">
    <source>
        <dbReference type="ARBA" id="ARBA00022975"/>
    </source>
</evidence>